<sequence length="125" mass="13636">MMFTRQFKALRLLSVAALPIALLAAAPAQAEVRQVDGHLWTKSTAEQKQAYLVGVSNVLAVNHALQVKKGTADDQAPLSQYLRAVDAESMATIQQRLDSWYASNPSRLDTPVLGVFWMGVVKAGR</sequence>
<dbReference type="Proteomes" id="UP000198281">
    <property type="component" value="Unassembled WGS sequence"/>
</dbReference>
<dbReference type="OrthoDB" id="6889413at2"/>
<organism evidence="2 3">
    <name type="scientific">Edaphosphingomonas laterariae</name>
    <dbReference type="NCBI Taxonomy" id="861865"/>
    <lineage>
        <taxon>Bacteria</taxon>
        <taxon>Pseudomonadati</taxon>
        <taxon>Pseudomonadota</taxon>
        <taxon>Alphaproteobacteria</taxon>
        <taxon>Sphingomonadales</taxon>
        <taxon>Rhizorhabdaceae</taxon>
        <taxon>Edaphosphingomonas</taxon>
    </lineage>
</organism>
<dbReference type="AlphaFoldDB" id="A0A239GW97"/>
<feature type="signal peptide" evidence="1">
    <location>
        <begin position="1"/>
        <end position="30"/>
    </location>
</feature>
<accession>A0A239GW97</accession>
<feature type="chain" id="PRO_5012241097" evidence="1">
    <location>
        <begin position="31"/>
        <end position="125"/>
    </location>
</feature>
<keyword evidence="1" id="KW-0732">Signal</keyword>
<proteinExistence type="predicted"/>
<evidence type="ECO:0000313" key="3">
    <source>
        <dbReference type="Proteomes" id="UP000198281"/>
    </source>
</evidence>
<reference evidence="3" key="1">
    <citation type="submission" date="2017-06" db="EMBL/GenBank/DDBJ databases">
        <authorList>
            <person name="Varghese N."/>
            <person name="Submissions S."/>
        </authorList>
    </citation>
    <scope>NUCLEOTIDE SEQUENCE [LARGE SCALE GENOMIC DNA]</scope>
    <source>
        <strain evidence="3">LNB2</strain>
    </source>
</reference>
<dbReference type="RefSeq" id="WP_144033794.1">
    <property type="nucleotide sequence ID" value="NZ_FZOS01000014.1"/>
</dbReference>
<evidence type="ECO:0000256" key="1">
    <source>
        <dbReference type="SAM" id="SignalP"/>
    </source>
</evidence>
<keyword evidence="3" id="KW-1185">Reference proteome</keyword>
<name>A0A239GW97_9SPHN</name>
<dbReference type="EMBL" id="FZOS01000014">
    <property type="protein sequence ID" value="SNS73058.1"/>
    <property type="molecule type" value="Genomic_DNA"/>
</dbReference>
<evidence type="ECO:0000313" key="2">
    <source>
        <dbReference type="EMBL" id="SNS73058.1"/>
    </source>
</evidence>
<protein>
    <submittedName>
        <fullName evidence="2">Uncharacterized protein</fullName>
    </submittedName>
</protein>
<gene>
    <name evidence="2" type="ORF">SAMN06295912_1144</name>
</gene>